<dbReference type="Proteomes" id="UP001432322">
    <property type="component" value="Unassembled WGS sequence"/>
</dbReference>
<evidence type="ECO:0000256" key="3">
    <source>
        <dbReference type="ARBA" id="ARBA00022692"/>
    </source>
</evidence>
<gene>
    <name evidence="7" type="ORF">PFISCL1PPCAC_20043</name>
</gene>
<accession>A0AAV5WD08</accession>
<feature type="transmembrane region" description="Helical" evidence="6">
    <location>
        <begin position="237"/>
        <end position="254"/>
    </location>
</feature>
<evidence type="ECO:0000256" key="2">
    <source>
        <dbReference type="ARBA" id="ARBA00010737"/>
    </source>
</evidence>
<evidence type="ECO:0000256" key="5">
    <source>
        <dbReference type="ARBA" id="ARBA00023136"/>
    </source>
</evidence>
<comment type="subcellular location">
    <subcellularLocation>
        <location evidence="1">Membrane</location>
        <topology evidence="1">Multi-pass membrane protein</topology>
    </subcellularLocation>
</comment>
<keyword evidence="3 6" id="KW-0812">Transmembrane</keyword>
<keyword evidence="8" id="KW-1185">Reference proteome</keyword>
<evidence type="ECO:0000313" key="8">
    <source>
        <dbReference type="Proteomes" id="UP001432322"/>
    </source>
</evidence>
<keyword evidence="4 6" id="KW-1133">Transmembrane helix</keyword>
<dbReference type="PANTHER" id="PTHR12995:SF4">
    <property type="entry name" value="FI21814P1"/>
    <property type="match status" value="1"/>
</dbReference>
<dbReference type="Pfam" id="PF10271">
    <property type="entry name" value="Tmp39"/>
    <property type="match status" value="1"/>
</dbReference>
<evidence type="ECO:0000256" key="6">
    <source>
        <dbReference type="SAM" id="Phobius"/>
    </source>
</evidence>
<feature type="non-terminal residue" evidence="7">
    <location>
        <position position="290"/>
    </location>
</feature>
<organism evidence="7 8">
    <name type="scientific">Pristionchus fissidentatus</name>
    <dbReference type="NCBI Taxonomy" id="1538716"/>
    <lineage>
        <taxon>Eukaryota</taxon>
        <taxon>Metazoa</taxon>
        <taxon>Ecdysozoa</taxon>
        <taxon>Nematoda</taxon>
        <taxon>Chromadorea</taxon>
        <taxon>Rhabditida</taxon>
        <taxon>Rhabditina</taxon>
        <taxon>Diplogasteromorpha</taxon>
        <taxon>Diplogasteroidea</taxon>
        <taxon>Neodiplogasteridae</taxon>
        <taxon>Pristionchus</taxon>
    </lineage>
</organism>
<evidence type="ECO:0000313" key="7">
    <source>
        <dbReference type="EMBL" id="GMT28746.1"/>
    </source>
</evidence>
<dbReference type="EMBL" id="BTSY01000005">
    <property type="protein sequence ID" value="GMT28746.1"/>
    <property type="molecule type" value="Genomic_DNA"/>
</dbReference>
<feature type="non-terminal residue" evidence="7">
    <location>
        <position position="1"/>
    </location>
</feature>
<dbReference type="InterPro" id="IPR019397">
    <property type="entry name" value="Uncharacterised_TMEM39"/>
</dbReference>
<sequence length="290" mass="33226">EVLSVLMEEDPGWIDLDNVAHMCSSVSSQVRQEVDVLVVDFFLRIKRCIFAGLSTAFLSIFLPLAFIPYRTSVGLPQKLLISEVWQLQMALIVFCTAFTHYVTYLFPLHYLDFMYRSAMHLGRWEAEDPPAIATITSSLAKKIPVVVHTIPTPSIIWSPHAAPYPEGTIVEVEGGKRFKAIPLSNKLRTVAAQPDNIYHSIFSYWCSHPLALINILCLSELVLIFMQLWLLVLTLEWQHILTLVFLMFANYLLLGKLFKDRVILQRVYEPSKEDLQLIQQMESLKRTDSN</sequence>
<comment type="similarity">
    <text evidence="2">Belongs to the TMEM39 family.</text>
</comment>
<protein>
    <recommendedName>
        <fullName evidence="9">Transmembrane protein 39A</fullName>
    </recommendedName>
</protein>
<feature type="transmembrane region" description="Helical" evidence="6">
    <location>
        <begin position="89"/>
        <end position="111"/>
    </location>
</feature>
<evidence type="ECO:0000256" key="1">
    <source>
        <dbReference type="ARBA" id="ARBA00004141"/>
    </source>
</evidence>
<name>A0AAV5WD08_9BILA</name>
<evidence type="ECO:0000256" key="4">
    <source>
        <dbReference type="ARBA" id="ARBA00022989"/>
    </source>
</evidence>
<feature type="transmembrane region" description="Helical" evidence="6">
    <location>
        <begin position="210"/>
        <end position="231"/>
    </location>
</feature>
<evidence type="ECO:0008006" key="9">
    <source>
        <dbReference type="Google" id="ProtNLM"/>
    </source>
</evidence>
<feature type="transmembrane region" description="Helical" evidence="6">
    <location>
        <begin position="48"/>
        <end position="69"/>
    </location>
</feature>
<keyword evidence="5 6" id="KW-0472">Membrane</keyword>
<comment type="caution">
    <text evidence="7">The sequence shown here is derived from an EMBL/GenBank/DDBJ whole genome shotgun (WGS) entry which is preliminary data.</text>
</comment>
<proteinExistence type="inferred from homology"/>
<dbReference type="AlphaFoldDB" id="A0AAV5WD08"/>
<dbReference type="PANTHER" id="PTHR12995">
    <property type="entry name" value="FI21814P1"/>
    <property type="match status" value="1"/>
</dbReference>
<dbReference type="GO" id="GO:0016020">
    <property type="term" value="C:membrane"/>
    <property type="evidence" value="ECO:0007669"/>
    <property type="project" value="UniProtKB-SubCell"/>
</dbReference>
<reference evidence="7" key="1">
    <citation type="submission" date="2023-10" db="EMBL/GenBank/DDBJ databases">
        <title>Genome assembly of Pristionchus species.</title>
        <authorList>
            <person name="Yoshida K."/>
            <person name="Sommer R.J."/>
        </authorList>
    </citation>
    <scope>NUCLEOTIDE SEQUENCE</scope>
    <source>
        <strain evidence="7">RS5133</strain>
    </source>
</reference>